<protein>
    <submittedName>
        <fullName evidence="1">Uncharacterized protein</fullName>
    </submittedName>
</protein>
<proteinExistence type="predicted"/>
<dbReference type="AlphaFoldDB" id="A0A1C6I9B3"/>
<dbReference type="EMBL" id="FMHG01000001">
    <property type="protein sequence ID" value="SCJ66524.1"/>
    <property type="molecule type" value="Genomic_DNA"/>
</dbReference>
<gene>
    <name evidence="1" type="ORF">SAMEA3545359_01325</name>
</gene>
<reference evidence="1" key="1">
    <citation type="submission" date="2015-09" db="EMBL/GenBank/DDBJ databases">
        <authorList>
            <consortium name="Pathogen Informatics"/>
        </authorList>
    </citation>
    <scope>NUCLEOTIDE SEQUENCE</scope>
    <source>
        <strain evidence="1">2789STDY5834896</strain>
    </source>
</reference>
<organism evidence="1">
    <name type="scientific">uncultured Anaerotruncus sp</name>
    <dbReference type="NCBI Taxonomy" id="905011"/>
    <lineage>
        <taxon>Bacteria</taxon>
        <taxon>Bacillati</taxon>
        <taxon>Bacillota</taxon>
        <taxon>Clostridia</taxon>
        <taxon>Eubacteriales</taxon>
        <taxon>Oscillospiraceae</taxon>
        <taxon>Anaerotruncus</taxon>
        <taxon>environmental samples</taxon>
    </lineage>
</organism>
<name>A0A1C6I9B3_9FIRM</name>
<sequence length="140" mass="15944">MTDQDMELSVVCRWCGQVRTLPYAMPPEEAEEWAARHCDCRDAAAYRARLEDAARRERDLLRARNTIYDLCGPGAEAYDREGISDQACDLLQEIATEVYDRRIDAATLKYAGTIQVKISRTARGLLKVERKDTDKLTSEI</sequence>
<accession>A0A1C6I9B3</accession>
<evidence type="ECO:0000313" key="1">
    <source>
        <dbReference type="EMBL" id="SCJ66524.1"/>
    </source>
</evidence>